<dbReference type="PANTHER" id="PTHR39322">
    <property type="entry name" value="ACYL-HOMOSERINE-LACTONE SYNTHASE"/>
    <property type="match status" value="1"/>
</dbReference>
<keyword evidence="4 5" id="KW-0071">Autoinducer synthesis</keyword>
<evidence type="ECO:0000256" key="5">
    <source>
        <dbReference type="PROSITE-ProRule" id="PRU00533"/>
    </source>
</evidence>
<dbReference type="OrthoDB" id="6169313at2"/>
<dbReference type="PRINTS" id="PR01549">
    <property type="entry name" value="AUTOINDCRSYN"/>
</dbReference>
<evidence type="ECO:0000256" key="3">
    <source>
        <dbReference type="ARBA" id="ARBA00022691"/>
    </source>
</evidence>
<dbReference type="AlphaFoldDB" id="A0A4U0RU64"/>
<keyword evidence="3 6" id="KW-0949">S-adenosyl-L-methionine</keyword>
<dbReference type="Gene3D" id="3.40.630.30">
    <property type="match status" value="1"/>
</dbReference>
<evidence type="ECO:0000313" key="7">
    <source>
        <dbReference type="EMBL" id="TJZ91934.1"/>
    </source>
</evidence>
<evidence type="ECO:0000256" key="2">
    <source>
        <dbReference type="ARBA" id="ARBA00022679"/>
    </source>
</evidence>
<keyword evidence="8" id="KW-1185">Reference proteome</keyword>
<dbReference type="PANTHER" id="PTHR39322:SF1">
    <property type="entry name" value="ISOVALERYL-HOMOSERINE LACTONE SYNTHASE"/>
    <property type="match status" value="1"/>
</dbReference>
<proteinExistence type="inferred from homology"/>
<dbReference type="GO" id="GO:0009372">
    <property type="term" value="P:quorum sensing"/>
    <property type="evidence" value="ECO:0007669"/>
    <property type="project" value="UniProtKB-UniRule"/>
</dbReference>
<dbReference type="EC" id="2.3.1.184" evidence="6"/>
<evidence type="ECO:0000313" key="8">
    <source>
        <dbReference type="Proteomes" id="UP000309747"/>
    </source>
</evidence>
<dbReference type="SUPFAM" id="SSF55729">
    <property type="entry name" value="Acyl-CoA N-acyltransferases (Nat)"/>
    <property type="match status" value="1"/>
</dbReference>
<comment type="caution">
    <text evidence="7">The sequence shown here is derived from an EMBL/GenBank/DDBJ whole genome shotgun (WGS) entry which is preliminary data.</text>
</comment>
<dbReference type="GO" id="GO:0007165">
    <property type="term" value="P:signal transduction"/>
    <property type="evidence" value="ECO:0007669"/>
    <property type="project" value="TreeGrafter"/>
</dbReference>
<reference evidence="7 8" key="1">
    <citation type="submission" date="2019-04" db="EMBL/GenBank/DDBJ databases">
        <authorList>
            <person name="Li J."/>
        </authorList>
    </citation>
    <scope>NUCLEOTIDE SEQUENCE [LARGE SCALE GENOMIC DNA]</scope>
    <source>
        <strain evidence="7 8">KCTC 42687</strain>
    </source>
</reference>
<name>A0A4U0RU64_9RHOB</name>
<dbReference type="InterPro" id="IPR016181">
    <property type="entry name" value="Acyl_CoA_acyltransferase"/>
</dbReference>
<dbReference type="EMBL" id="SUNI01000006">
    <property type="protein sequence ID" value="TJZ91934.1"/>
    <property type="molecule type" value="Genomic_DNA"/>
</dbReference>
<sequence>MKDTLMTHSTSDIHPASDIQVDTIILPRDMHRFDLVASFFRLRKQIFVDRMAWPLHHAEGIEFEQYDTFDTVYVIAHQDGRAVGGARLKRTDCSFGGGTVRYSYMIRDAHLGLLPGMPTNLCHGEPPVDPQAWELTRFAALPLPGLAERILEASNTYLHRVGASDCLFLGPPAFLRMATRLGWTPRKMGDLVGNDDGKFLAFACAVRQPQMAA</sequence>
<dbReference type="Pfam" id="PF00765">
    <property type="entry name" value="Autoind_synth"/>
    <property type="match status" value="1"/>
</dbReference>
<dbReference type="GO" id="GO:0061579">
    <property type="term" value="F:N-acyl homoserine lactone synthase activity"/>
    <property type="evidence" value="ECO:0007669"/>
    <property type="project" value="UniProtKB-UniRule"/>
</dbReference>
<comment type="similarity">
    <text evidence="5 6">Belongs to the autoinducer synthase family.</text>
</comment>
<gene>
    <name evidence="7" type="ORF">FA743_08925</name>
</gene>
<evidence type="ECO:0000256" key="1">
    <source>
        <dbReference type="ARBA" id="ARBA00022654"/>
    </source>
</evidence>
<keyword evidence="1 5" id="KW-0673">Quorum sensing</keyword>
<dbReference type="Proteomes" id="UP000309747">
    <property type="component" value="Unassembled WGS sequence"/>
</dbReference>
<organism evidence="7 8">
    <name type="scientific">Paracoccus gahaiensis</name>
    <dbReference type="NCBI Taxonomy" id="1706839"/>
    <lineage>
        <taxon>Bacteria</taxon>
        <taxon>Pseudomonadati</taxon>
        <taxon>Pseudomonadota</taxon>
        <taxon>Alphaproteobacteria</taxon>
        <taxon>Rhodobacterales</taxon>
        <taxon>Paracoccaceae</taxon>
        <taxon>Paracoccus</taxon>
    </lineage>
</organism>
<evidence type="ECO:0000256" key="6">
    <source>
        <dbReference type="RuleBase" id="RU361135"/>
    </source>
</evidence>
<dbReference type="PROSITE" id="PS51187">
    <property type="entry name" value="AUTOINDUCER_SYNTH_2"/>
    <property type="match status" value="1"/>
</dbReference>
<comment type="catalytic activity">
    <reaction evidence="6">
        <text>a fatty acyl-[ACP] + S-adenosyl-L-methionine = an N-acyl-L-homoserine lactone + S-methyl-5'-thioadenosine + holo-[ACP] + H(+)</text>
        <dbReference type="Rhea" id="RHEA:10096"/>
        <dbReference type="Rhea" id="RHEA-COMP:9685"/>
        <dbReference type="Rhea" id="RHEA-COMP:14125"/>
        <dbReference type="ChEBI" id="CHEBI:15378"/>
        <dbReference type="ChEBI" id="CHEBI:17509"/>
        <dbReference type="ChEBI" id="CHEBI:55474"/>
        <dbReference type="ChEBI" id="CHEBI:59789"/>
        <dbReference type="ChEBI" id="CHEBI:64479"/>
        <dbReference type="ChEBI" id="CHEBI:138651"/>
        <dbReference type="EC" id="2.3.1.184"/>
    </reaction>
</comment>
<dbReference type="InterPro" id="IPR001690">
    <property type="entry name" value="Autoind_synthase"/>
</dbReference>
<keyword evidence="2 6" id="KW-0808">Transferase</keyword>
<evidence type="ECO:0000256" key="4">
    <source>
        <dbReference type="ARBA" id="ARBA00022929"/>
    </source>
</evidence>
<accession>A0A4U0RU64</accession>
<protein>
    <recommendedName>
        <fullName evidence="6">Acyl-homoserine-lactone synthase</fullName>
        <ecNumber evidence="6">2.3.1.184</ecNumber>
    </recommendedName>
    <alternativeName>
        <fullName evidence="6">Autoinducer synthesis protein</fullName>
    </alternativeName>
</protein>